<dbReference type="Proteomes" id="UP000218896">
    <property type="component" value="Unassembled WGS sequence"/>
</dbReference>
<dbReference type="EMBL" id="NSKD01000005">
    <property type="protein sequence ID" value="PAU79808.1"/>
    <property type="molecule type" value="Genomic_DNA"/>
</dbReference>
<evidence type="ECO:0000313" key="2">
    <source>
        <dbReference type="Proteomes" id="UP000218896"/>
    </source>
</evidence>
<dbReference type="PANTHER" id="PTHR39337">
    <property type="entry name" value="BLR5642 PROTEIN"/>
    <property type="match status" value="1"/>
</dbReference>
<dbReference type="AlphaFoldDB" id="A0A2A2F4D7"/>
<name>A0A2A2F4D7_9GAMM</name>
<keyword evidence="2" id="KW-1185">Reference proteome</keyword>
<dbReference type="OrthoDB" id="9789109at2"/>
<dbReference type="PANTHER" id="PTHR39337:SF1">
    <property type="entry name" value="BLR5642 PROTEIN"/>
    <property type="match status" value="1"/>
</dbReference>
<dbReference type="PIRSF" id="PIRSF024492">
    <property type="entry name" value="UCP024492"/>
    <property type="match status" value="1"/>
</dbReference>
<proteinExistence type="predicted"/>
<dbReference type="RefSeq" id="WP_095617878.1">
    <property type="nucleotide sequence ID" value="NZ_NSKD01000005.1"/>
</dbReference>
<dbReference type="InterPro" id="IPR007438">
    <property type="entry name" value="DUF488"/>
</dbReference>
<protein>
    <recommendedName>
        <fullName evidence="3">DUF488 domain-containing protein</fullName>
    </recommendedName>
</protein>
<reference evidence="1 2" key="1">
    <citation type="submission" date="2017-08" db="EMBL/GenBank/DDBJ databases">
        <title>Halovibrio sewagensis sp. nov., isolated from wastewater of high salinity.</title>
        <authorList>
            <person name="Dong X."/>
            <person name="Zhang G."/>
        </authorList>
    </citation>
    <scope>NUCLEOTIDE SEQUENCE [LARGE SCALE GENOMIC DNA]</scope>
    <source>
        <strain evidence="1 2">YL5-2</strain>
    </source>
</reference>
<gene>
    <name evidence="1" type="ORF">CK501_11440</name>
</gene>
<organism evidence="1 2">
    <name type="scientific">Halovibrio salipaludis</name>
    <dbReference type="NCBI Taxonomy" id="2032626"/>
    <lineage>
        <taxon>Bacteria</taxon>
        <taxon>Pseudomonadati</taxon>
        <taxon>Pseudomonadota</taxon>
        <taxon>Gammaproteobacteria</taxon>
        <taxon>Oceanospirillales</taxon>
        <taxon>Halomonadaceae</taxon>
        <taxon>Halovibrio</taxon>
    </lineage>
</organism>
<comment type="caution">
    <text evidence="1">The sequence shown here is derived from an EMBL/GenBank/DDBJ whole genome shotgun (WGS) entry which is preliminary data.</text>
</comment>
<evidence type="ECO:0008006" key="3">
    <source>
        <dbReference type="Google" id="ProtNLM"/>
    </source>
</evidence>
<evidence type="ECO:0000313" key="1">
    <source>
        <dbReference type="EMBL" id="PAU79808.1"/>
    </source>
</evidence>
<accession>A0A2A2F4D7</accession>
<sequence length="146" mass="16188">MLFTIGYEKSEFPALARTLLDAGVTRLIDVRASPHSRRREFAYKHLGPGLEAHGLAYESLPELGAPEPAREAAKQGDAATFFRLYEAQLDSGEAQQALERLKQLAANESPCVMCYERDPKQCHRMLIAERLASMAGVEVEHLFVGS</sequence>
<dbReference type="Pfam" id="PF04343">
    <property type="entry name" value="DUF488"/>
    <property type="match status" value="1"/>
</dbReference>
<dbReference type="InterPro" id="IPR014519">
    <property type="entry name" value="UCP024492"/>
</dbReference>